<dbReference type="Proteomes" id="UP000462212">
    <property type="component" value="Unassembled WGS sequence"/>
</dbReference>
<accession>A0A8H8UET6</accession>
<reference evidence="1 2" key="1">
    <citation type="submission" date="2018-05" db="EMBL/GenBank/DDBJ databases">
        <title>Genome sequencing and assembly of the regulated plant pathogen Lachnellula willkommii and related sister species for the development of diagnostic species identification markers.</title>
        <authorList>
            <person name="Giroux E."/>
            <person name="Bilodeau G."/>
        </authorList>
    </citation>
    <scope>NUCLEOTIDE SEQUENCE [LARGE SCALE GENOMIC DNA]</scope>
    <source>
        <strain evidence="1 2">CBS 197.66</strain>
    </source>
</reference>
<dbReference type="AlphaFoldDB" id="A0A8H8UET6"/>
<dbReference type="SUPFAM" id="SSF56300">
    <property type="entry name" value="Metallo-dependent phosphatases"/>
    <property type="match status" value="1"/>
</dbReference>
<sequence length="240" mass="27280">MNAIALRTLDEEDQDGEKEDHEKAMHLTGKLAEAAAVTYLTEGVHNFTLNSGAKFTVYASPYQPRFGVWAFPYERNEDRFNPVGHAAPGTVSISRNPVPDSPDVDIMMTHEPPMGLLDGSSHGHLGCTGLLHALQRCRPRMHCFGHVHEGYGRNWYLGKKMTRLMRWRLCTKRRLIKSTVILGRSVARSASGKKHCWLMRRLWMGEASLRMIRGWLILTCNEFDRGRQQYGHSALSSIIY</sequence>
<keyword evidence="2" id="KW-1185">Reference proteome</keyword>
<organism evidence="1 2">
    <name type="scientific">Lachnellula subtilissima</name>
    <dbReference type="NCBI Taxonomy" id="602034"/>
    <lineage>
        <taxon>Eukaryota</taxon>
        <taxon>Fungi</taxon>
        <taxon>Dikarya</taxon>
        <taxon>Ascomycota</taxon>
        <taxon>Pezizomycotina</taxon>
        <taxon>Leotiomycetes</taxon>
        <taxon>Helotiales</taxon>
        <taxon>Lachnaceae</taxon>
        <taxon>Lachnellula</taxon>
    </lineage>
</organism>
<gene>
    <name evidence="1" type="primary">MPPED1_1</name>
    <name evidence="1" type="ORF">LSUB1_G000544</name>
</gene>
<dbReference type="InterPro" id="IPR051693">
    <property type="entry name" value="UPF0046_metallophosphoest"/>
</dbReference>
<dbReference type="InterPro" id="IPR029052">
    <property type="entry name" value="Metallo-depent_PP-like"/>
</dbReference>
<protein>
    <submittedName>
        <fullName evidence="1">Metallophosphoesterase domain-containing protein</fullName>
    </submittedName>
</protein>
<comment type="caution">
    <text evidence="1">The sequence shown here is derived from an EMBL/GenBank/DDBJ whole genome shotgun (WGS) entry which is preliminary data.</text>
</comment>
<dbReference type="PANTHER" id="PTHR12905">
    <property type="entry name" value="METALLOPHOSPHOESTERASE"/>
    <property type="match status" value="1"/>
</dbReference>
<name>A0A8H8UET6_9HELO</name>
<proteinExistence type="predicted"/>
<evidence type="ECO:0000313" key="1">
    <source>
        <dbReference type="EMBL" id="TVY45078.1"/>
    </source>
</evidence>
<dbReference type="EMBL" id="QGMJ01000021">
    <property type="protein sequence ID" value="TVY45078.1"/>
    <property type="molecule type" value="Genomic_DNA"/>
</dbReference>
<dbReference type="PANTHER" id="PTHR12905:SF0">
    <property type="entry name" value="CALCINEURIN-LIKE PHOSPHOESTERASE DOMAIN-CONTAINING PROTEIN"/>
    <property type="match status" value="1"/>
</dbReference>
<dbReference type="Gene3D" id="3.60.21.10">
    <property type="match status" value="1"/>
</dbReference>
<evidence type="ECO:0000313" key="2">
    <source>
        <dbReference type="Proteomes" id="UP000462212"/>
    </source>
</evidence>
<dbReference type="OrthoDB" id="630188at2759"/>